<evidence type="ECO:0000313" key="1">
    <source>
        <dbReference type="EMBL" id="EMA38485.1"/>
    </source>
</evidence>
<keyword evidence="2" id="KW-1185">Reference proteome</keyword>
<reference evidence="1 2" key="1">
    <citation type="journal article" date="2014" name="PLoS Genet.">
        <title>Phylogenetically driven sequencing of extremely halophilic archaea reveals strategies for static and dynamic osmo-response.</title>
        <authorList>
            <person name="Becker E.A."/>
            <person name="Seitzer P.M."/>
            <person name="Tritt A."/>
            <person name="Larsen D."/>
            <person name="Krusor M."/>
            <person name="Yao A.I."/>
            <person name="Wu D."/>
            <person name="Madern D."/>
            <person name="Eisen J.A."/>
            <person name="Darling A.E."/>
            <person name="Facciotti M.T."/>
        </authorList>
    </citation>
    <scope>NUCLEOTIDE SEQUENCE [LARGE SCALE GENOMIC DNA]</scope>
    <source>
        <strain evidence="1 2">100A6</strain>
    </source>
</reference>
<dbReference type="Proteomes" id="UP000011566">
    <property type="component" value="Unassembled WGS sequence"/>
</dbReference>
<dbReference type="RefSeq" id="WP_007693433.1">
    <property type="nucleotide sequence ID" value="NZ_AOMB01000030.1"/>
</dbReference>
<dbReference type="PATRIC" id="fig|1132509.6.peg.2265"/>
<accession>M0M263</accession>
<dbReference type="OrthoDB" id="192447at2157"/>
<protein>
    <submittedName>
        <fullName evidence="1">Uncharacterized protein</fullName>
    </submittedName>
</protein>
<dbReference type="eggNOG" id="arCOG09158">
    <property type="taxonomic scope" value="Archaea"/>
</dbReference>
<name>M0M263_9EURY</name>
<evidence type="ECO:0000313" key="2">
    <source>
        <dbReference type="Proteomes" id="UP000011566"/>
    </source>
</evidence>
<dbReference type="AlphaFoldDB" id="M0M263"/>
<gene>
    <name evidence="1" type="ORF">C447_10032</name>
</gene>
<sequence length="232" mass="26707">MCEANVLDTGVMLGVTIEKDSHHELCFDYVTNGEPCYVSPTVRTEYERKKTGIREDLNQEIVEHRGAFVEEVESDPLTPSAIEWVCAELLDRDMKSFRYLNKYYQKKRDESRVRPIQKVEVEMDLEEMGMEVWEDAAEDKGGAESFFIDWDKGIESYPDVQRNLLIHEGDDPQVCLEAHHIAICLDSPTEIGTTNSTHFIDKHGNEPVSREENILEVTRLESVCDLAWHGRI</sequence>
<organism evidence="1 2">
    <name type="scientific">Halococcus hamelinensis 100A6</name>
    <dbReference type="NCBI Taxonomy" id="1132509"/>
    <lineage>
        <taxon>Archaea</taxon>
        <taxon>Methanobacteriati</taxon>
        <taxon>Methanobacteriota</taxon>
        <taxon>Stenosarchaea group</taxon>
        <taxon>Halobacteria</taxon>
        <taxon>Halobacteriales</taxon>
        <taxon>Halococcaceae</taxon>
        <taxon>Halococcus</taxon>
    </lineage>
</organism>
<proteinExistence type="predicted"/>
<comment type="caution">
    <text evidence="1">The sequence shown here is derived from an EMBL/GenBank/DDBJ whole genome shotgun (WGS) entry which is preliminary data.</text>
</comment>
<dbReference type="CDD" id="cd09854">
    <property type="entry name" value="PIN_VapC-like"/>
    <property type="match status" value="1"/>
</dbReference>
<dbReference type="EMBL" id="AOMB01000030">
    <property type="protein sequence ID" value="EMA38485.1"/>
    <property type="molecule type" value="Genomic_DNA"/>
</dbReference>